<gene>
    <name evidence="1" type="ORF">L6452_40399</name>
</gene>
<reference evidence="1 2" key="2">
    <citation type="journal article" date="2022" name="Mol. Ecol. Resour.">
        <title>The genomes of chicory, endive, great burdock and yacon provide insights into Asteraceae paleo-polyploidization history and plant inulin production.</title>
        <authorList>
            <person name="Fan W."/>
            <person name="Wang S."/>
            <person name="Wang H."/>
            <person name="Wang A."/>
            <person name="Jiang F."/>
            <person name="Liu H."/>
            <person name="Zhao H."/>
            <person name="Xu D."/>
            <person name="Zhang Y."/>
        </authorList>
    </citation>
    <scope>NUCLEOTIDE SEQUENCE [LARGE SCALE GENOMIC DNA]</scope>
    <source>
        <strain evidence="2">cv. Niubang</strain>
    </source>
</reference>
<organism evidence="1 2">
    <name type="scientific">Arctium lappa</name>
    <name type="common">Greater burdock</name>
    <name type="synonym">Lappa major</name>
    <dbReference type="NCBI Taxonomy" id="4217"/>
    <lineage>
        <taxon>Eukaryota</taxon>
        <taxon>Viridiplantae</taxon>
        <taxon>Streptophyta</taxon>
        <taxon>Embryophyta</taxon>
        <taxon>Tracheophyta</taxon>
        <taxon>Spermatophyta</taxon>
        <taxon>Magnoliopsida</taxon>
        <taxon>eudicotyledons</taxon>
        <taxon>Gunneridae</taxon>
        <taxon>Pentapetalae</taxon>
        <taxon>asterids</taxon>
        <taxon>campanulids</taxon>
        <taxon>Asterales</taxon>
        <taxon>Asteraceae</taxon>
        <taxon>Carduoideae</taxon>
        <taxon>Cardueae</taxon>
        <taxon>Arctiinae</taxon>
        <taxon>Arctium</taxon>
    </lineage>
</organism>
<comment type="caution">
    <text evidence="1">The sequence shown here is derived from an EMBL/GenBank/DDBJ whole genome shotgun (WGS) entry which is preliminary data.</text>
</comment>
<protein>
    <submittedName>
        <fullName evidence="1">Uncharacterized protein</fullName>
    </submittedName>
</protein>
<proteinExistence type="predicted"/>
<evidence type="ECO:0000313" key="2">
    <source>
        <dbReference type="Proteomes" id="UP001055879"/>
    </source>
</evidence>
<sequence length="386" mass="44197">MAMDINHCGVMARQILRQRSLTTTLTAFLYRRSISAAADEPLNPTTTVSPPPPPHFSNLRTRTPLEKQFETWLEKLKPGFTSHDVDGALRAQSDPDLAFDIFRWTGQQRGYKHTSTTYLTMIQIAVSGKRYFHAETLVEEIIAGACSGSVPLYNSVVKFCCGRKFLFNRAFDVYKKMMNCEDTKPNLETYKLLLDSLLRRFNNVNVCYVYLRGVKSLSKQMKASGVIPDTFASNMIIKAHAKCHEVDQSIRVFREMGLYGNEPNLYTYCYLIHGLCEKGRVDEGLGFYKEMRGKSLVPKGSTYMILICSLAMEQRFKDSIKVIFDMLNDSMSPDMLTYKTLLEGLCREGRVDDAFDILEEFRKKDSFMNEKTYKNLLDGLHYVSCK</sequence>
<dbReference type="Proteomes" id="UP001055879">
    <property type="component" value="Linkage Group LG16"/>
</dbReference>
<evidence type="ECO:0000313" key="1">
    <source>
        <dbReference type="EMBL" id="KAI3669173.1"/>
    </source>
</evidence>
<keyword evidence="2" id="KW-1185">Reference proteome</keyword>
<name>A0ACB8XLA4_ARCLA</name>
<reference evidence="2" key="1">
    <citation type="journal article" date="2022" name="Mol. Ecol. Resour.">
        <title>The genomes of chicory, endive, great burdock and yacon provide insights into Asteraceae palaeo-polyploidization history and plant inulin production.</title>
        <authorList>
            <person name="Fan W."/>
            <person name="Wang S."/>
            <person name="Wang H."/>
            <person name="Wang A."/>
            <person name="Jiang F."/>
            <person name="Liu H."/>
            <person name="Zhao H."/>
            <person name="Xu D."/>
            <person name="Zhang Y."/>
        </authorList>
    </citation>
    <scope>NUCLEOTIDE SEQUENCE [LARGE SCALE GENOMIC DNA]</scope>
    <source>
        <strain evidence="2">cv. Niubang</strain>
    </source>
</reference>
<accession>A0ACB8XLA4</accession>
<dbReference type="EMBL" id="CM042062">
    <property type="protein sequence ID" value="KAI3669173.1"/>
    <property type="molecule type" value="Genomic_DNA"/>
</dbReference>